<dbReference type="PANTHER" id="PTHR33239:SF11">
    <property type="entry name" value="CARBOHYDRATE BINDING DOMAIN-CONTAINING PROTEIN-RELATED"/>
    <property type="match status" value="1"/>
</dbReference>
<evidence type="ECO:0000256" key="2">
    <source>
        <dbReference type="ARBA" id="ARBA00022473"/>
    </source>
</evidence>
<evidence type="ECO:0000313" key="10">
    <source>
        <dbReference type="Proteomes" id="UP000001064"/>
    </source>
</evidence>
<name>F0ZPZ5_DICPU</name>
<evidence type="ECO:0000256" key="3">
    <source>
        <dbReference type="ARBA" id="ARBA00022525"/>
    </source>
</evidence>
<feature type="signal peptide" evidence="7">
    <location>
        <begin position="1"/>
        <end position="19"/>
    </location>
</feature>
<dbReference type="KEGG" id="dpp:DICPUDRAFT_56144"/>
<dbReference type="EMBL" id="GL871117">
    <property type="protein sequence ID" value="EGC34003.1"/>
    <property type="molecule type" value="Genomic_DNA"/>
</dbReference>
<dbReference type="Pfam" id="PF09478">
    <property type="entry name" value="CBM49"/>
    <property type="match status" value="1"/>
</dbReference>
<accession>F0ZPZ5</accession>
<dbReference type="GO" id="GO:0030435">
    <property type="term" value="P:sporulation resulting in formation of a cellular spore"/>
    <property type="evidence" value="ECO:0007669"/>
    <property type="project" value="UniProtKB-KW"/>
</dbReference>
<dbReference type="GO" id="GO:0030198">
    <property type="term" value="P:extracellular matrix organization"/>
    <property type="evidence" value="ECO:0000318"/>
    <property type="project" value="GO_Central"/>
</dbReference>
<sequence>MKFLFVLLSLLLTVALSSASYPCGPNSCDYGQVCRTFDGVCSCIPINDCHEVTLSQKVIGTWTDSSCGKTYTQYDVTIKNNLNRDVKNIFIGTDYTLNLRDNNSIWNIVRLPNGVLTLPSYQPSINAGASFTFGFILEGTKAAKLNILAVTF</sequence>
<dbReference type="VEuPathDB" id="AmoebaDB:DICPUDRAFT_56144"/>
<feature type="chain" id="PRO_5003265326" description="Carbohydrate binding domain-containing protein" evidence="7">
    <location>
        <begin position="20"/>
        <end position="152"/>
    </location>
</feature>
<dbReference type="GO" id="GO:0030247">
    <property type="term" value="F:polysaccharide binding"/>
    <property type="evidence" value="ECO:0007669"/>
    <property type="project" value="InterPro"/>
</dbReference>
<evidence type="ECO:0000259" key="8">
    <source>
        <dbReference type="SMART" id="SM01063"/>
    </source>
</evidence>
<keyword evidence="6" id="KW-0749">Sporulation</keyword>
<keyword evidence="3" id="KW-0964">Secreted</keyword>
<evidence type="ECO:0000256" key="6">
    <source>
        <dbReference type="ARBA" id="ARBA00022969"/>
    </source>
</evidence>
<evidence type="ECO:0000256" key="5">
    <source>
        <dbReference type="ARBA" id="ARBA00022782"/>
    </source>
</evidence>
<keyword evidence="4 7" id="KW-0732">Signal</keyword>
<feature type="domain" description="Carbohydrate binding" evidence="8">
    <location>
        <begin position="52"/>
        <end position="140"/>
    </location>
</feature>
<dbReference type="RefSeq" id="XP_003289489.1">
    <property type="nucleotide sequence ID" value="XM_003289441.1"/>
</dbReference>
<protein>
    <recommendedName>
        <fullName evidence="8">Carbohydrate binding domain-containing protein</fullName>
    </recommendedName>
</protein>
<dbReference type="eggNOG" id="ENOG502RHTW">
    <property type="taxonomic scope" value="Eukaryota"/>
</dbReference>
<dbReference type="Gene3D" id="2.60.40.290">
    <property type="match status" value="1"/>
</dbReference>
<dbReference type="InterPro" id="IPR012291">
    <property type="entry name" value="CBM2_carb-bd_dom_sf"/>
</dbReference>
<dbReference type="InterPro" id="IPR052879">
    <property type="entry name" value="Dd_Spore_Germination_Stalk"/>
</dbReference>
<dbReference type="Proteomes" id="UP000001064">
    <property type="component" value="Unassembled WGS sequence"/>
</dbReference>
<evidence type="ECO:0000313" key="9">
    <source>
        <dbReference type="EMBL" id="EGC34003.1"/>
    </source>
</evidence>
<dbReference type="FunCoup" id="F0ZPZ5">
    <property type="interactions" value="430"/>
</dbReference>
<dbReference type="GO" id="GO:0005576">
    <property type="term" value="C:extracellular region"/>
    <property type="evidence" value="ECO:0007669"/>
    <property type="project" value="UniProtKB-SubCell"/>
</dbReference>
<dbReference type="InParanoid" id="F0ZPZ5"/>
<dbReference type="OrthoDB" id="19156at2759"/>
<evidence type="ECO:0000256" key="7">
    <source>
        <dbReference type="SAM" id="SignalP"/>
    </source>
</evidence>
<evidence type="ECO:0000256" key="1">
    <source>
        <dbReference type="ARBA" id="ARBA00004613"/>
    </source>
</evidence>
<dbReference type="GO" id="GO:0031012">
    <property type="term" value="C:extracellular matrix"/>
    <property type="evidence" value="ECO:0000318"/>
    <property type="project" value="GO_Central"/>
</dbReference>
<organism evidence="9 10">
    <name type="scientific">Dictyostelium purpureum</name>
    <name type="common">Slime mold</name>
    <dbReference type="NCBI Taxonomy" id="5786"/>
    <lineage>
        <taxon>Eukaryota</taxon>
        <taxon>Amoebozoa</taxon>
        <taxon>Evosea</taxon>
        <taxon>Eumycetozoa</taxon>
        <taxon>Dictyostelia</taxon>
        <taxon>Dictyosteliales</taxon>
        <taxon>Dictyosteliaceae</taxon>
        <taxon>Dictyostelium</taxon>
    </lineage>
</organism>
<keyword evidence="2" id="KW-0217">Developmental protein</keyword>
<dbReference type="InterPro" id="IPR008965">
    <property type="entry name" value="CBM2/CBM3_carb-bd_dom_sf"/>
</dbReference>
<reference evidence="10" key="1">
    <citation type="journal article" date="2011" name="Genome Biol.">
        <title>Comparative genomics of the social amoebae Dictyostelium discoideum and Dictyostelium purpureum.</title>
        <authorList>
            <consortium name="US DOE Joint Genome Institute (JGI-PGF)"/>
            <person name="Sucgang R."/>
            <person name="Kuo A."/>
            <person name="Tian X."/>
            <person name="Salerno W."/>
            <person name="Parikh A."/>
            <person name="Feasley C.L."/>
            <person name="Dalin E."/>
            <person name="Tu H."/>
            <person name="Huang E."/>
            <person name="Barry K."/>
            <person name="Lindquist E."/>
            <person name="Shapiro H."/>
            <person name="Bruce D."/>
            <person name="Schmutz J."/>
            <person name="Salamov A."/>
            <person name="Fey P."/>
            <person name="Gaudet P."/>
            <person name="Anjard C."/>
            <person name="Babu M.M."/>
            <person name="Basu S."/>
            <person name="Bushmanova Y."/>
            <person name="van der Wel H."/>
            <person name="Katoh-Kurasawa M."/>
            <person name="Dinh C."/>
            <person name="Coutinho P.M."/>
            <person name="Saito T."/>
            <person name="Elias M."/>
            <person name="Schaap P."/>
            <person name="Kay R.R."/>
            <person name="Henrissat B."/>
            <person name="Eichinger L."/>
            <person name="Rivero F."/>
            <person name="Putnam N.H."/>
            <person name="West C.M."/>
            <person name="Loomis W.F."/>
            <person name="Chisholm R.L."/>
            <person name="Shaulsky G."/>
            <person name="Strassmann J.E."/>
            <person name="Queller D.C."/>
            <person name="Kuspa A."/>
            <person name="Grigoriev I.V."/>
        </authorList>
    </citation>
    <scope>NUCLEOTIDE SEQUENCE [LARGE SCALE GENOMIC DNA]</scope>
    <source>
        <strain evidence="10">QSDP1</strain>
    </source>
</reference>
<dbReference type="PANTHER" id="PTHR33239">
    <property type="entry name" value="CELLULOSE-BINDING DOMAIN-CONTAINING PROTEIN-RELATED"/>
    <property type="match status" value="1"/>
</dbReference>
<proteinExistence type="predicted"/>
<dbReference type="GO" id="GO:0005201">
    <property type="term" value="F:extracellular matrix structural constituent"/>
    <property type="evidence" value="ECO:0000318"/>
    <property type="project" value="GO_Central"/>
</dbReference>
<dbReference type="AlphaFoldDB" id="F0ZPZ5"/>
<keyword evidence="10" id="KW-1185">Reference proteome</keyword>
<dbReference type="OMA" id="YQDINAN"/>
<dbReference type="InterPro" id="IPR019028">
    <property type="entry name" value="CBM_49"/>
</dbReference>
<gene>
    <name evidence="9" type="ORF">DICPUDRAFT_56144</name>
</gene>
<dbReference type="SMART" id="SM01063">
    <property type="entry name" value="CBM49"/>
    <property type="match status" value="1"/>
</dbReference>
<dbReference type="SUPFAM" id="SSF49384">
    <property type="entry name" value="Carbohydrate-binding domain"/>
    <property type="match status" value="1"/>
</dbReference>
<keyword evidence="5" id="KW-0221">Differentiation</keyword>
<evidence type="ECO:0000256" key="4">
    <source>
        <dbReference type="ARBA" id="ARBA00022729"/>
    </source>
</evidence>
<dbReference type="GO" id="GO:0030154">
    <property type="term" value="P:cell differentiation"/>
    <property type="evidence" value="ECO:0007669"/>
    <property type="project" value="UniProtKB-KW"/>
</dbReference>
<comment type="subcellular location">
    <subcellularLocation>
        <location evidence="1">Secreted</location>
    </subcellularLocation>
</comment>
<dbReference type="GO" id="GO:0004553">
    <property type="term" value="F:hydrolase activity, hydrolyzing O-glycosyl compounds"/>
    <property type="evidence" value="ECO:0007669"/>
    <property type="project" value="InterPro"/>
</dbReference>
<dbReference type="FunFam" id="2.60.40.290:FF:000002">
    <property type="entry name" value="Stalk-specific protein B"/>
    <property type="match status" value="1"/>
</dbReference>
<dbReference type="GeneID" id="10502517"/>